<organism evidence="11">
    <name type="scientific">Albugo laibachii Nc14</name>
    <dbReference type="NCBI Taxonomy" id="890382"/>
    <lineage>
        <taxon>Eukaryota</taxon>
        <taxon>Sar</taxon>
        <taxon>Stramenopiles</taxon>
        <taxon>Oomycota</taxon>
        <taxon>Peronosporomycetes</taxon>
        <taxon>Albuginales</taxon>
        <taxon>Albuginaceae</taxon>
        <taxon>Albugo</taxon>
    </lineage>
</organism>
<evidence type="ECO:0000259" key="8">
    <source>
        <dbReference type="Pfam" id="PF08159"/>
    </source>
</evidence>
<dbReference type="Pfam" id="PF08159">
    <property type="entry name" value="NUC153"/>
    <property type="match status" value="1"/>
</dbReference>
<evidence type="ECO:0000259" key="9">
    <source>
        <dbReference type="Pfam" id="PF23097"/>
    </source>
</evidence>
<dbReference type="InterPro" id="IPR001680">
    <property type="entry name" value="WD40_rpt"/>
</dbReference>
<protein>
    <submittedName>
        <fullName evidence="11">Nucleolar protein 10 putative</fullName>
    </submittedName>
</protein>
<dbReference type="InterPro" id="IPR040382">
    <property type="entry name" value="NOL10/Enp2"/>
</dbReference>
<evidence type="ECO:0000313" key="11">
    <source>
        <dbReference type="EMBL" id="CCA14528.1"/>
    </source>
</evidence>
<dbReference type="PANTHER" id="PTHR14927">
    <property type="entry name" value="NUCLEOLAR PROTEIN 10"/>
    <property type="match status" value="1"/>
</dbReference>
<feature type="repeat" description="WD" evidence="6">
    <location>
        <begin position="233"/>
        <end position="274"/>
    </location>
</feature>
<feature type="region of interest" description="Disordered" evidence="7">
    <location>
        <begin position="659"/>
        <end position="707"/>
    </location>
</feature>
<comment type="subcellular location">
    <subcellularLocation>
        <location evidence="1">Nucleus</location>
        <location evidence="1">Nucleolus</location>
    </subcellularLocation>
</comment>
<dbReference type="PANTHER" id="PTHR14927:SF0">
    <property type="entry name" value="NUCLEOLAR PROTEIN 10"/>
    <property type="match status" value="1"/>
</dbReference>
<dbReference type="Pfam" id="PF23097">
    <property type="entry name" value="NOL10_2nd"/>
    <property type="match status" value="1"/>
</dbReference>
<evidence type="ECO:0000256" key="7">
    <source>
        <dbReference type="SAM" id="MobiDB-lite"/>
    </source>
</evidence>
<proteinExistence type="inferred from homology"/>
<feature type="compositionally biased region" description="Basic and acidic residues" evidence="7">
    <location>
        <begin position="584"/>
        <end position="594"/>
    </location>
</feature>
<feature type="compositionally biased region" description="Polar residues" evidence="7">
    <location>
        <begin position="665"/>
        <end position="674"/>
    </location>
</feature>
<keyword evidence="5" id="KW-0539">Nucleus</keyword>
<comment type="similarity">
    <text evidence="2">Belongs to the WD repeat NOL10/ENP2 family.</text>
</comment>
<evidence type="ECO:0000256" key="5">
    <source>
        <dbReference type="ARBA" id="ARBA00023242"/>
    </source>
</evidence>
<dbReference type="HOGENOM" id="CLU_009923_2_0_1"/>
<reference evidence="11" key="2">
    <citation type="submission" date="2011-02" db="EMBL/GenBank/DDBJ databases">
        <authorList>
            <person name="MacLean D."/>
        </authorList>
    </citation>
    <scope>NUCLEOTIDE SEQUENCE</scope>
</reference>
<evidence type="ECO:0000256" key="2">
    <source>
        <dbReference type="ARBA" id="ARBA00005264"/>
    </source>
</evidence>
<dbReference type="SUPFAM" id="SSF50978">
    <property type="entry name" value="WD40 repeat-like"/>
    <property type="match status" value="1"/>
</dbReference>
<dbReference type="GO" id="GO:0032040">
    <property type="term" value="C:small-subunit processome"/>
    <property type="evidence" value="ECO:0007669"/>
    <property type="project" value="TreeGrafter"/>
</dbReference>
<dbReference type="InterPro" id="IPR012580">
    <property type="entry name" value="NUC153"/>
</dbReference>
<feature type="compositionally biased region" description="Acidic residues" evidence="7">
    <location>
        <begin position="560"/>
        <end position="570"/>
    </location>
</feature>
<dbReference type="InterPro" id="IPR056550">
    <property type="entry name" value="NOL10_2nd"/>
</dbReference>
<dbReference type="Pfam" id="PF23098">
    <property type="entry name" value="Beta-prop_NOL10_N"/>
    <property type="match status" value="1"/>
</dbReference>
<feature type="domain" description="NUC153" evidence="8">
    <location>
        <begin position="490"/>
        <end position="518"/>
    </location>
</feature>
<dbReference type="InterPro" id="IPR036322">
    <property type="entry name" value="WD40_repeat_dom_sf"/>
</dbReference>
<feature type="compositionally biased region" description="Basic and acidic residues" evidence="7">
    <location>
        <begin position="675"/>
        <end position="688"/>
    </location>
</feature>
<keyword evidence="3 6" id="KW-0853">WD repeat</keyword>
<dbReference type="GO" id="GO:0000462">
    <property type="term" value="P:maturation of SSU-rRNA from tricistronic rRNA transcript (SSU-rRNA, 5.8S rRNA, LSU-rRNA)"/>
    <property type="evidence" value="ECO:0007669"/>
    <property type="project" value="TreeGrafter"/>
</dbReference>
<dbReference type="InterPro" id="IPR056551">
    <property type="entry name" value="Beta-prop_NOL10_N"/>
</dbReference>
<dbReference type="InterPro" id="IPR015943">
    <property type="entry name" value="WD40/YVTN_repeat-like_dom_sf"/>
</dbReference>
<gene>
    <name evidence="11" type="primary">AlNc14C4G599</name>
    <name evidence="11" type="ORF">ALNC14_006710</name>
</gene>
<feature type="domain" description="Nucleolar protein 10-like second" evidence="9">
    <location>
        <begin position="379"/>
        <end position="427"/>
    </location>
</feature>
<evidence type="ECO:0000259" key="10">
    <source>
        <dbReference type="Pfam" id="PF23098"/>
    </source>
</evidence>
<dbReference type="GO" id="GO:0030686">
    <property type="term" value="C:90S preribosome"/>
    <property type="evidence" value="ECO:0007669"/>
    <property type="project" value="TreeGrafter"/>
</dbReference>
<feature type="compositionally biased region" description="Basic residues" evidence="7">
    <location>
        <begin position="689"/>
        <end position="707"/>
    </location>
</feature>
<dbReference type="AlphaFoldDB" id="F0W0F6"/>
<feature type="region of interest" description="Disordered" evidence="7">
    <location>
        <begin position="532"/>
        <end position="622"/>
    </location>
</feature>
<evidence type="ECO:0000256" key="4">
    <source>
        <dbReference type="ARBA" id="ARBA00022737"/>
    </source>
</evidence>
<dbReference type="EMBL" id="FR824049">
    <property type="protein sequence ID" value="CCA14528.1"/>
    <property type="molecule type" value="Genomic_DNA"/>
</dbReference>
<reference evidence="11" key="1">
    <citation type="journal article" date="2011" name="PLoS Biol.">
        <title>Gene gain and loss during evolution of obligate parasitism in the white rust pathogen of Arabidopsis thaliana.</title>
        <authorList>
            <person name="Kemen E."/>
            <person name="Gardiner A."/>
            <person name="Schultz-Larsen T."/>
            <person name="Kemen A.C."/>
            <person name="Balmuth A.L."/>
            <person name="Robert-Seilaniantz A."/>
            <person name="Bailey K."/>
            <person name="Holub E."/>
            <person name="Studholme D.J."/>
            <person name="Maclean D."/>
            <person name="Jones J.D."/>
        </authorList>
    </citation>
    <scope>NUCLEOTIDE SEQUENCE</scope>
</reference>
<keyword evidence="4" id="KW-0677">Repeat</keyword>
<dbReference type="SMART" id="SM00320">
    <property type="entry name" value="WD40"/>
    <property type="match status" value="3"/>
</dbReference>
<evidence type="ECO:0000256" key="1">
    <source>
        <dbReference type="ARBA" id="ARBA00004604"/>
    </source>
</evidence>
<dbReference type="PROSITE" id="PS50082">
    <property type="entry name" value="WD_REPEATS_2"/>
    <property type="match status" value="1"/>
</dbReference>
<evidence type="ECO:0000256" key="6">
    <source>
        <dbReference type="PROSITE-ProRule" id="PRU00221"/>
    </source>
</evidence>
<evidence type="ECO:0000256" key="3">
    <source>
        <dbReference type="ARBA" id="ARBA00022574"/>
    </source>
</evidence>
<name>F0W0F6_9STRA</name>
<accession>F0W0F6</accession>
<feature type="domain" description="Nucleolar protein 10-like N-terminal" evidence="10">
    <location>
        <begin position="10"/>
        <end position="376"/>
    </location>
</feature>
<dbReference type="Gene3D" id="2.130.10.10">
    <property type="entry name" value="YVTN repeat-like/Quinoprotein amine dehydrogenase"/>
    <property type="match status" value="1"/>
</dbReference>
<sequence length="707" mass="79582">MAALAATSLNGVRIYNLASGKTFPQWLSEKTKRSLAKDQEYRNRVELLQDFHFPSGSQRIKMSSDQNYVAATGMYPPSVKVYDVRDLSMKFERRLDAEVVQFEILSHDIGKLCFLQTDRTLTFHAAYGKHYSLRIPTFGRDLAYHRQHCDLYIAASGSEVYRVNLDQGQFLSPLSILSSGANVIELNPVHQLVGVGCEDGTIECWDSRIQKHVGRLDVFSSLSAKHFVSSNTESNHQGQITSLAYHDDGLTFAVGTSSGHCMLYDLRSSKPLLIKSHQYGLGILDVKFHESGHKVISADSKVIKIWEAKGGAPFTTIETPAEIKNFCIAGKDHSGVILVAGEQERVMAYYVPDMGVAPKWCSFLDSLTEELEEQSQSTVYDDYHFVTRENIQKLRLGHLIGTPLLKAYMHGFFMDARLYNKVKAIAEPFAYETWRKQQIAAKIEAKQGNRISIQSRLPKVNRAAAERILNADAKRKNKKSAPAVGNLLEDDRFSKMFANKDFEIDEENDTYKLLHPTTSKDKANKRLQAADIDSDVQSEQGDSDVSVAQSSIEGKCSDDSTSEEDDEISEPEAPMKAKNQQFRSQDKRSSENKRGMKYSELGNVVNKQDLLAVGTRKDQEQRLNKKRLAHLSLAERMQQQSAQVTSTFTKDISRGGAYAREMSYFPSQSKQQNGKRGEKDSTGKDENGRKRRAAHPAKRGPYRRPMR</sequence>